<proteinExistence type="inferred from homology"/>
<feature type="compositionally biased region" description="Basic and acidic residues" evidence="5">
    <location>
        <begin position="97"/>
        <end position="106"/>
    </location>
</feature>
<dbReference type="InParanoid" id="B3S2I0"/>
<dbReference type="PhylomeDB" id="B3S2I0"/>
<dbReference type="InterPro" id="IPR025974">
    <property type="entry name" value="Mif2/CENP-C_cupin"/>
</dbReference>
<dbReference type="GeneID" id="6755222"/>
<dbReference type="GO" id="GO:0051315">
    <property type="term" value="P:attachment of mitotic spindle microtubules to kinetochore"/>
    <property type="evidence" value="ECO:0000318"/>
    <property type="project" value="GO_Central"/>
</dbReference>
<dbReference type="EMBL" id="DS985247">
    <property type="protein sequence ID" value="EDV23423.1"/>
    <property type="molecule type" value="Genomic_DNA"/>
</dbReference>
<dbReference type="InterPro" id="IPR014710">
    <property type="entry name" value="RmlC-like_jellyroll"/>
</dbReference>
<evidence type="ECO:0000256" key="2">
    <source>
        <dbReference type="ARBA" id="ARBA00010291"/>
    </source>
</evidence>
<feature type="region of interest" description="Disordered" evidence="5">
    <location>
        <begin position="72"/>
        <end position="106"/>
    </location>
</feature>
<dbReference type="Pfam" id="PF11699">
    <property type="entry name" value="CENP-C_C"/>
    <property type="match status" value="1"/>
</dbReference>
<comment type="similarity">
    <text evidence="2">Belongs to the CENP-C/MIF2 family.</text>
</comment>
<sequence length="565" mass="63272">MPKKKRSQSSRPSRFDHVGPLSLGLPEKLRKLLNANSQPKRLKKAVRRDDAGFEFFEDYLDSIQESSIDDSVLSNATPKSSKLKSQILPDLTTTPKHQSDPGLRDSHIDFIEDNITVTPTRDNEKNSRAQSTPKTTNIMKRIEDNDKFTSLRTYNDISFSSCDEDGQNNTLSNEAPSPIVEIEEDRPCNESMTEEVDVIDEIPVNSNESIEIEHISDNITHDEVVNVDIAENNISVHPAATAEITVDNNIDDEKENNMECSVEVSPDVEDSTRKAKRHKFAIPLSNSSVFTNESVVISSELDKKNINRSSHISTGPKKSFDLAKKVFIKPQKIIEPKNERTPGVRRSNRKRVRTLEYWRGERIQYKANTSGLQIGGVISPHVSKKIRHNGVGIRKMGEGGVLSDEYDCDIKTESSEDEIESLDDYETTATPSGVVFNSSQSKEVLTTVVATESMLTLKNPAGEVATENDPLKMAKVWTNDRGAIGLLEIAPEKEKGTQFVRKDRMYFVILKGKLAVDIGRKKTILNERSFFFVPEGNTYNIKNISKKKPATVAFMQLKGMETPAV</sequence>
<organism evidence="7 8">
    <name type="scientific">Trichoplax adhaerens</name>
    <name type="common">Trichoplax reptans</name>
    <dbReference type="NCBI Taxonomy" id="10228"/>
    <lineage>
        <taxon>Eukaryota</taxon>
        <taxon>Metazoa</taxon>
        <taxon>Placozoa</taxon>
        <taxon>Uniplacotomia</taxon>
        <taxon>Trichoplacea</taxon>
        <taxon>Trichoplacidae</taxon>
        <taxon>Trichoplax</taxon>
    </lineage>
</organism>
<dbReference type="STRING" id="10228.B3S2I0"/>
<dbReference type="InterPro" id="IPR028386">
    <property type="entry name" value="CENP-C/Mif2/cnp3"/>
</dbReference>
<dbReference type="HOGENOM" id="CLU_482642_0_0_1"/>
<dbReference type="GO" id="GO:0000776">
    <property type="term" value="C:kinetochore"/>
    <property type="evidence" value="ECO:0007669"/>
    <property type="project" value="InterPro"/>
</dbReference>
<evidence type="ECO:0000256" key="4">
    <source>
        <dbReference type="ARBA" id="ARBA00023242"/>
    </source>
</evidence>
<dbReference type="SUPFAM" id="SSF51182">
    <property type="entry name" value="RmlC-like cupins"/>
    <property type="match status" value="1"/>
</dbReference>
<dbReference type="GO" id="GO:0005634">
    <property type="term" value="C:nucleus"/>
    <property type="evidence" value="ECO:0007669"/>
    <property type="project" value="UniProtKB-SubCell"/>
</dbReference>
<feature type="domain" description="Mif2/CENP-C cupin" evidence="6">
    <location>
        <begin position="471"/>
        <end position="556"/>
    </location>
</feature>
<protein>
    <recommendedName>
        <fullName evidence="6">Mif2/CENP-C cupin domain-containing protein</fullName>
    </recommendedName>
</protein>
<dbReference type="PANTHER" id="PTHR16684:SF11">
    <property type="entry name" value="CENTROMERE PROTEIN C"/>
    <property type="match status" value="1"/>
</dbReference>
<dbReference type="AlphaFoldDB" id="B3S2I0"/>
<dbReference type="GO" id="GO:0019237">
    <property type="term" value="F:centromeric DNA binding"/>
    <property type="evidence" value="ECO:0000318"/>
    <property type="project" value="GO_Central"/>
</dbReference>
<dbReference type="GO" id="GO:0051382">
    <property type="term" value="P:kinetochore assembly"/>
    <property type="evidence" value="ECO:0000318"/>
    <property type="project" value="GO_Central"/>
</dbReference>
<dbReference type="PANTHER" id="PTHR16684">
    <property type="entry name" value="CENTROMERE PROTEIN C"/>
    <property type="match status" value="1"/>
</dbReference>
<dbReference type="InterPro" id="IPR011051">
    <property type="entry name" value="RmlC_Cupin_sf"/>
</dbReference>
<keyword evidence="4" id="KW-0539">Nucleus</keyword>
<keyword evidence="8" id="KW-1185">Reference proteome</keyword>
<evidence type="ECO:0000259" key="6">
    <source>
        <dbReference type="Pfam" id="PF11699"/>
    </source>
</evidence>
<dbReference type="CTD" id="6755222"/>
<accession>B3S2I0</accession>
<evidence type="ECO:0000256" key="3">
    <source>
        <dbReference type="ARBA" id="ARBA00023125"/>
    </source>
</evidence>
<dbReference type="RefSeq" id="XP_002114333.1">
    <property type="nucleotide sequence ID" value="XM_002114297.1"/>
</dbReference>
<dbReference type="Gene3D" id="2.60.120.10">
    <property type="entry name" value="Jelly Rolls"/>
    <property type="match status" value="1"/>
</dbReference>
<dbReference type="eggNOG" id="ENOG502RYQH">
    <property type="taxonomic scope" value="Eukaryota"/>
</dbReference>
<evidence type="ECO:0000313" key="8">
    <source>
        <dbReference type="Proteomes" id="UP000009022"/>
    </source>
</evidence>
<reference evidence="7 8" key="1">
    <citation type="journal article" date="2008" name="Nature">
        <title>The Trichoplax genome and the nature of placozoans.</title>
        <authorList>
            <person name="Srivastava M."/>
            <person name="Begovic E."/>
            <person name="Chapman J."/>
            <person name="Putnam N.H."/>
            <person name="Hellsten U."/>
            <person name="Kawashima T."/>
            <person name="Kuo A."/>
            <person name="Mitros T."/>
            <person name="Salamov A."/>
            <person name="Carpenter M.L."/>
            <person name="Signorovitch A.Y."/>
            <person name="Moreno M.A."/>
            <person name="Kamm K."/>
            <person name="Grimwood J."/>
            <person name="Schmutz J."/>
            <person name="Shapiro H."/>
            <person name="Grigoriev I.V."/>
            <person name="Buss L.W."/>
            <person name="Schierwater B."/>
            <person name="Dellaporta S.L."/>
            <person name="Rokhsar D.S."/>
        </authorList>
    </citation>
    <scope>NUCLEOTIDE SEQUENCE [LARGE SCALE GENOMIC DNA]</scope>
    <source>
        <strain evidence="7 8">Grell-BS-1999</strain>
    </source>
</reference>
<feature type="compositionally biased region" description="Polar residues" evidence="5">
    <location>
        <begin position="72"/>
        <end position="84"/>
    </location>
</feature>
<dbReference type="OrthoDB" id="1939643at2759"/>
<dbReference type="Proteomes" id="UP000009022">
    <property type="component" value="Unassembled WGS sequence"/>
</dbReference>
<evidence type="ECO:0000256" key="5">
    <source>
        <dbReference type="SAM" id="MobiDB-lite"/>
    </source>
</evidence>
<dbReference type="GO" id="GO:0051455">
    <property type="term" value="P:spindle attachment to meiosis I kinetochore"/>
    <property type="evidence" value="ECO:0000318"/>
    <property type="project" value="GO_Central"/>
</dbReference>
<keyword evidence="3" id="KW-0238">DNA-binding</keyword>
<evidence type="ECO:0000256" key="1">
    <source>
        <dbReference type="ARBA" id="ARBA00004123"/>
    </source>
</evidence>
<dbReference type="KEGG" id="tad:TRIADDRAFT_58032"/>
<evidence type="ECO:0000313" key="7">
    <source>
        <dbReference type="EMBL" id="EDV23423.1"/>
    </source>
</evidence>
<name>B3S2I0_TRIAD</name>
<gene>
    <name evidence="7" type="ORF">TRIADDRAFT_58032</name>
</gene>
<feature type="region of interest" description="Disordered" evidence="5">
    <location>
        <begin position="1"/>
        <end position="22"/>
    </location>
</feature>
<comment type="subcellular location">
    <subcellularLocation>
        <location evidence="1">Nucleus</location>
    </subcellularLocation>
</comment>